<dbReference type="PANTHER" id="PTHR43639">
    <property type="entry name" value="OXIDOREDUCTASE, SHORT-CHAIN DEHYDROGENASE/REDUCTASE FAMILY (AFU_ORTHOLOGUE AFUA_5G02870)"/>
    <property type="match status" value="1"/>
</dbReference>
<keyword evidence="5" id="KW-1185">Reference proteome</keyword>
<dbReference type="InterPro" id="IPR036291">
    <property type="entry name" value="NAD(P)-bd_dom_sf"/>
</dbReference>
<dbReference type="EMBL" id="BAAAEJ010000003">
    <property type="protein sequence ID" value="GAA0384387.1"/>
    <property type="molecule type" value="Genomic_DNA"/>
</dbReference>
<dbReference type="PANTHER" id="PTHR43639:SF1">
    <property type="entry name" value="SHORT-CHAIN DEHYDROGENASE_REDUCTASE FAMILY PROTEIN"/>
    <property type="match status" value="1"/>
</dbReference>
<dbReference type="PRINTS" id="PR00081">
    <property type="entry name" value="GDHRDH"/>
</dbReference>
<sequence length="256" mass="26504">MTGKVVLVTGAARRVGAGLAKGLAAAGWTVAIHHRGGAEDAQAVAAGIRDAGGQAETFYADLAEVAGREGLIPAVVARFGRIDALINNASMFAYDNLETLTDALWEAHIAANLTAPVFLVRDFVRAVKQQGGQGAVVNILDHKLVAANPDFLSYTAGKAGLGGLTQALALAVAPEVRLNGVSPGLVLRSGEQTDADYDKAWVDTPLGRGTSLDDIVASVRFLLETKGITGQVITVDGGESLKPRGRDISLDPALKD</sequence>
<dbReference type="SUPFAM" id="SSF51735">
    <property type="entry name" value="NAD(P)-binding Rossmann-fold domains"/>
    <property type="match status" value="1"/>
</dbReference>
<gene>
    <name evidence="4" type="ORF">GCM10009093_09150</name>
</gene>
<dbReference type="Proteomes" id="UP001500791">
    <property type="component" value="Unassembled WGS sequence"/>
</dbReference>
<organism evidence="4 5">
    <name type="scientific">Brevundimonas terrae</name>
    <dbReference type="NCBI Taxonomy" id="363631"/>
    <lineage>
        <taxon>Bacteria</taxon>
        <taxon>Pseudomonadati</taxon>
        <taxon>Pseudomonadota</taxon>
        <taxon>Alphaproteobacteria</taxon>
        <taxon>Caulobacterales</taxon>
        <taxon>Caulobacteraceae</taxon>
        <taxon>Brevundimonas</taxon>
    </lineage>
</organism>
<protein>
    <submittedName>
        <fullName evidence="4">SDR family oxidoreductase</fullName>
    </submittedName>
</protein>
<keyword evidence="2" id="KW-0560">Oxidoreductase</keyword>
<dbReference type="Gene3D" id="3.40.50.720">
    <property type="entry name" value="NAD(P)-binding Rossmann-like Domain"/>
    <property type="match status" value="1"/>
</dbReference>
<dbReference type="PRINTS" id="PR00080">
    <property type="entry name" value="SDRFAMILY"/>
</dbReference>
<comment type="similarity">
    <text evidence="1 3">Belongs to the short-chain dehydrogenases/reductases (SDR) family.</text>
</comment>
<dbReference type="RefSeq" id="WP_167174548.1">
    <property type="nucleotide sequence ID" value="NZ_BAAAEJ010000003.1"/>
</dbReference>
<evidence type="ECO:0000256" key="2">
    <source>
        <dbReference type="ARBA" id="ARBA00023002"/>
    </source>
</evidence>
<reference evidence="4 5" key="1">
    <citation type="journal article" date="2019" name="Int. J. Syst. Evol. Microbiol.">
        <title>The Global Catalogue of Microorganisms (GCM) 10K type strain sequencing project: providing services to taxonomists for standard genome sequencing and annotation.</title>
        <authorList>
            <consortium name="The Broad Institute Genomics Platform"/>
            <consortium name="The Broad Institute Genome Sequencing Center for Infectious Disease"/>
            <person name="Wu L."/>
            <person name="Ma J."/>
        </authorList>
    </citation>
    <scope>NUCLEOTIDE SEQUENCE [LARGE SCALE GENOMIC DNA]</scope>
    <source>
        <strain evidence="4 5">JCM 13476</strain>
    </source>
</reference>
<evidence type="ECO:0000313" key="4">
    <source>
        <dbReference type="EMBL" id="GAA0384387.1"/>
    </source>
</evidence>
<dbReference type="PROSITE" id="PS00061">
    <property type="entry name" value="ADH_SHORT"/>
    <property type="match status" value="1"/>
</dbReference>
<dbReference type="Pfam" id="PF00106">
    <property type="entry name" value="adh_short"/>
    <property type="match status" value="1"/>
</dbReference>
<dbReference type="InterPro" id="IPR002347">
    <property type="entry name" value="SDR_fam"/>
</dbReference>
<accession>A0ABN0Y6I1</accession>
<proteinExistence type="inferred from homology"/>
<name>A0ABN0Y6I1_9CAUL</name>
<dbReference type="InterPro" id="IPR020904">
    <property type="entry name" value="Sc_DH/Rdtase_CS"/>
</dbReference>
<evidence type="ECO:0000256" key="1">
    <source>
        <dbReference type="ARBA" id="ARBA00006484"/>
    </source>
</evidence>
<evidence type="ECO:0000313" key="5">
    <source>
        <dbReference type="Proteomes" id="UP001500791"/>
    </source>
</evidence>
<comment type="caution">
    <text evidence="4">The sequence shown here is derived from an EMBL/GenBank/DDBJ whole genome shotgun (WGS) entry which is preliminary data.</text>
</comment>
<evidence type="ECO:0000256" key="3">
    <source>
        <dbReference type="RuleBase" id="RU000363"/>
    </source>
</evidence>